<dbReference type="Proteomes" id="UP000887574">
    <property type="component" value="Unplaced"/>
</dbReference>
<dbReference type="WBParaSite" id="jg14858">
    <property type="protein sequence ID" value="jg14858"/>
    <property type="gene ID" value="jg14858"/>
</dbReference>
<protein>
    <submittedName>
        <fullName evidence="3">Uncharacterized protein</fullName>
    </submittedName>
</protein>
<organism evidence="2 3">
    <name type="scientific">Ditylenchus dipsaci</name>
    <dbReference type="NCBI Taxonomy" id="166011"/>
    <lineage>
        <taxon>Eukaryota</taxon>
        <taxon>Metazoa</taxon>
        <taxon>Ecdysozoa</taxon>
        <taxon>Nematoda</taxon>
        <taxon>Chromadorea</taxon>
        <taxon>Rhabditida</taxon>
        <taxon>Tylenchina</taxon>
        <taxon>Tylenchomorpha</taxon>
        <taxon>Sphaerularioidea</taxon>
        <taxon>Anguinidae</taxon>
        <taxon>Anguininae</taxon>
        <taxon>Ditylenchus</taxon>
    </lineage>
</organism>
<sequence length="145" mass="15760">MCSQCDCEPCLFVLFIETCIAERPEHSSSLSVSQEDGVDENEYDHERDVESPLFDSPRDSPAFNSSRASPAIHSDRASPGLSRKRKNKSGDVDEAILLALQTINTPASDLSPLSQSVEGIFKRISATGDEKKSAGLQEGYPKDLG</sequence>
<dbReference type="AlphaFoldDB" id="A0A915D2H6"/>
<name>A0A915D2H6_9BILA</name>
<keyword evidence="2" id="KW-1185">Reference proteome</keyword>
<evidence type="ECO:0000313" key="3">
    <source>
        <dbReference type="WBParaSite" id="jg14858"/>
    </source>
</evidence>
<proteinExistence type="predicted"/>
<reference evidence="3" key="1">
    <citation type="submission" date="2022-11" db="UniProtKB">
        <authorList>
            <consortium name="WormBaseParasite"/>
        </authorList>
    </citation>
    <scope>IDENTIFICATION</scope>
</reference>
<evidence type="ECO:0000313" key="2">
    <source>
        <dbReference type="Proteomes" id="UP000887574"/>
    </source>
</evidence>
<evidence type="ECO:0000256" key="1">
    <source>
        <dbReference type="SAM" id="MobiDB-lite"/>
    </source>
</evidence>
<accession>A0A915D2H6</accession>
<feature type="region of interest" description="Disordered" evidence="1">
    <location>
        <begin position="125"/>
        <end position="145"/>
    </location>
</feature>
<feature type="region of interest" description="Disordered" evidence="1">
    <location>
        <begin position="26"/>
        <end position="88"/>
    </location>
</feature>